<dbReference type="InParanoid" id="T1FR86"/>
<dbReference type="SUPFAM" id="SSF50978">
    <property type="entry name" value="WD40 repeat-like"/>
    <property type="match status" value="1"/>
</dbReference>
<evidence type="ECO:0000313" key="2">
    <source>
        <dbReference type="EMBL" id="ESN93045.1"/>
    </source>
</evidence>
<proteinExistence type="predicted"/>
<dbReference type="InterPro" id="IPR001180">
    <property type="entry name" value="CNH_dom"/>
</dbReference>
<gene>
    <name evidence="3" type="primary">20211333</name>
    <name evidence="2" type="ORF">HELRODRAFT_189664</name>
</gene>
<reference evidence="2 4" key="2">
    <citation type="journal article" date="2013" name="Nature">
        <title>Insights into bilaterian evolution from three spiralian genomes.</title>
        <authorList>
            <person name="Simakov O."/>
            <person name="Marletaz F."/>
            <person name="Cho S.J."/>
            <person name="Edsinger-Gonzales E."/>
            <person name="Havlak P."/>
            <person name="Hellsten U."/>
            <person name="Kuo D.H."/>
            <person name="Larsson T."/>
            <person name="Lv J."/>
            <person name="Arendt D."/>
            <person name="Savage R."/>
            <person name="Osoegawa K."/>
            <person name="de Jong P."/>
            <person name="Grimwood J."/>
            <person name="Chapman J.A."/>
            <person name="Shapiro H."/>
            <person name="Aerts A."/>
            <person name="Otillar R.P."/>
            <person name="Terry A.Y."/>
            <person name="Boore J.L."/>
            <person name="Grigoriev I.V."/>
            <person name="Lindberg D.R."/>
            <person name="Seaver E.C."/>
            <person name="Weisblat D.A."/>
            <person name="Putnam N.H."/>
            <person name="Rokhsar D.S."/>
        </authorList>
    </citation>
    <scope>NUCLEOTIDE SEQUENCE</scope>
</reference>
<dbReference type="InterPro" id="IPR032914">
    <property type="entry name" value="Vam6/VPS39/TRAP1"/>
</dbReference>
<keyword evidence="4" id="KW-1185">Reference proteome</keyword>
<dbReference type="GeneID" id="20211333"/>
<reference evidence="3" key="3">
    <citation type="submission" date="2015-06" db="UniProtKB">
        <authorList>
            <consortium name="EnsemblMetazoa"/>
        </authorList>
    </citation>
    <scope>IDENTIFICATION</scope>
</reference>
<dbReference type="PROSITE" id="PS50219">
    <property type="entry name" value="CNH"/>
    <property type="match status" value="1"/>
</dbReference>
<protein>
    <recommendedName>
        <fullName evidence="1">CNH domain-containing protein</fullName>
    </recommendedName>
</protein>
<dbReference type="InterPro" id="IPR036322">
    <property type="entry name" value="WD40_repeat_dom_sf"/>
</dbReference>
<reference evidence="4" key="1">
    <citation type="submission" date="2012-12" db="EMBL/GenBank/DDBJ databases">
        <authorList>
            <person name="Hellsten U."/>
            <person name="Grimwood J."/>
            <person name="Chapman J.A."/>
            <person name="Shapiro H."/>
            <person name="Aerts A."/>
            <person name="Otillar R.P."/>
            <person name="Terry A.Y."/>
            <person name="Boore J.L."/>
            <person name="Simakov O."/>
            <person name="Marletaz F."/>
            <person name="Cho S.-J."/>
            <person name="Edsinger-Gonzales E."/>
            <person name="Havlak P."/>
            <person name="Kuo D.-H."/>
            <person name="Larsson T."/>
            <person name="Lv J."/>
            <person name="Arendt D."/>
            <person name="Savage R."/>
            <person name="Osoegawa K."/>
            <person name="de Jong P."/>
            <person name="Lindberg D.R."/>
            <person name="Seaver E.C."/>
            <person name="Weisblat D.A."/>
            <person name="Putnam N.H."/>
            <person name="Grigoriev I.V."/>
            <person name="Rokhsar D.S."/>
        </authorList>
    </citation>
    <scope>NUCLEOTIDE SEQUENCE</scope>
</reference>
<name>T1FR86_HELRO</name>
<dbReference type="EMBL" id="AMQM01001983">
    <property type="status" value="NOT_ANNOTATED_CDS"/>
    <property type="molecule type" value="Genomic_DNA"/>
</dbReference>
<dbReference type="HOGENOM" id="CLU_564509_0_0_1"/>
<evidence type="ECO:0000313" key="4">
    <source>
        <dbReference type="Proteomes" id="UP000015101"/>
    </source>
</evidence>
<dbReference type="GO" id="GO:0016192">
    <property type="term" value="P:vesicle-mediated transport"/>
    <property type="evidence" value="ECO:0007669"/>
    <property type="project" value="InterPro"/>
</dbReference>
<dbReference type="Proteomes" id="UP000015101">
    <property type="component" value="Unassembled WGS sequence"/>
</dbReference>
<dbReference type="EnsemblMetazoa" id="HelroT189664">
    <property type="protein sequence ID" value="HelroP189664"/>
    <property type="gene ID" value="HelroG189664"/>
</dbReference>
<accession>T1FR86</accession>
<dbReference type="OrthoDB" id="5325112at2759"/>
<dbReference type="STRING" id="6412.T1FR86"/>
<dbReference type="PANTHER" id="PTHR12894">
    <property type="entry name" value="CNH DOMAIN CONTAINING"/>
    <property type="match status" value="1"/>
</dbReference>
<dbReference type="KEGG" id="hro:HELRODRAFT_189664"/>
<sequence length="484" mass="54762">MEETTQFSSQSSTSGHIRQMALEEVVNKLTYFYEDVIDTIGEGSSYANDTIGIGSRFCIYSWFMFVLCRLLERLSSYCLSPSQILYSESDYYYYSRKYTKRRKTDPRVPTTATATTTATIKKGKTESKVVGAGEALLAGGLTRSGNITCCAATPSSVGGSLWSSGESEVPHFHPEHPCWCSNHQNIPTAPSIQLAMHDAYSLNPVVEKLPKCIESVACYRNNLLLGTREGYLLLYTIRNHNNRIESILEKSNKNFSKKPITQLEVIPEYHILLSLSDNVVSVHDLTVFKLISVIEKTRGANCFNIDLKKEVLQNGESEYSLKLCVSVKRRLQFYYWKNRQFHDLRPELNLPDVPKCLVWCVDTIFLGYKKDYVLVSLVNETSKELFSTGKQMEPSIMNLTSNKISLLKDESTIFVDTEGNATQKSVITWNSTPLQLLYDHPYMIAISATSVEVRTIDPRCFIQSLEINKARIICSAKSHGRQQQ</sequence>
<dbReference type="SMART" id="SM00036">
    <property type="entry name" value="CNH"/>
    <property type="match status" value="1"/>
</dbReference>
<dbReference type="PANTHER" id="PTHR12894:SF49">
    <property type="entry name" value="VAM6_VPS39-LIKE PROTEIN"/>
    <property type="match status" value="1"/>
</dbReference>
<dbReference type="CTD" id="20211333"/>
<dbReference type="eggNOG" id="KOG2063">
    <property type="taxonomic scope" value="Eukaryota"/>
</dbReference>
<dbReference type="AlphaFoldDB" id="T1FR86"/>
<dbReference type="EMBL" id="KB097639">
    <property type="protein sequence ID" value="ESN93045.1"/>
    <property type="molecule type" value="Genomic_DNA"/>
</dbReference>
<dbReference type="RefSeq" id="XP_009029306.1">
    <property type="nucleotide sequence ID" value="XM_009031058.1"/>
</dbReference>
<dbReference type="Pfam" id="PF00780">
    <property type="entry name" value="CNH"/>
    <property type="match status" value="1"/>
</dbReference>
<evidence type="ECO:0000259" key="1">
    <source>
        <dbReference type="PROSITE" id="PS50219"/>
    </source>
</evidence>
<evidence type="ECO:0000313" key="3">
    <source>
        <dbReference type="EnsemblMetazoa" id="HelroP189664"/>
    </source>
</evidence>
<organism evidence="3 4">
    <name type="scientific">Helobdella robusta</name>
    <name type="common">Californian leech</name>
    <dbReference type="NCBI Taxonomy" id="6412"/>
    <lineage>
        <taxon>Eukaryota</taxon>
        <taxon>Metazoa</taxon>
        <taxon>Spiralia</taxon>
        <taxon>Lophotrochozoa</taxon>
        <taxon>Annelida</taxon>
        <taxon>Clitellata</taxon>
        <taxon>Hirudinea</taxon>
        <taxon>Rhynchobdellida</taxon>
        <taxon>Glossiphoniidae</taxon>
        <taxon>Helobdella</taxon>
    </lineage>
</organism>
<feature type="domain" description="CNH" evidence="1">
    <location>
        <begin position="210"/>
        <end position="480"/>
    </location>
</feature>